<dbReference type="OrthoDB" id="9811611at2"/>
<sequence length="398" mass="44516">MTQRLMPSVWRAMRVGDLTTKVGSGVTPKGGREAYLENGVTFIRSQNVLVGRLDFSDVAYISREMHSQMGGSIVRPGDVLLNITGASIGRSAVVPVSCGEANVNQHVCILRANEHVEPYYLMTVFNSRLGKRLIYESQAGGNREGLNFEQIRSFKIPTPSRIEQQLLIKIFMAWDHSIELSEQLIESKLIYKRELIQELIDSGQKGTAAAKLGELFKNRKTKGRSGLPTFSVTMNAGLVRRDSLDRKSETTLGPEQHLLIEEGDIAYNMMRMWQGASGLATEAGLVSPAYVVIRPRGKVDPAFASYWFKMPRVVKKFQDYSHGLTKDRLRLYFKDFATIALPLPPLKLQQQIAEAMQCCDSELDVLERKVALLKQQKKGLMQQLLTGKTRVKLPKGAA</sequence>
<dbReference type="Proteomes" id="UP000318053">
    <property type="component" value="Unassembled WGS sequence"/>
</dbReference>
<dbReference type="AlphaFoldDB" id="A0A5C5X2G0"/>
<dbReference type="RefSeq" id="WP_146393110.1">
    <property type="nucleotide sequence ID" value="NZ_SJPK01000013.1"/>
</dbReference>
<dbReference type="InterPro" id="IPR000055">
    <property type="entry name" value="Restrct_endonuc_typeI_TRD"/>
</dbReference>
<evidence type="ECO:0000313" key="7">
    <source>
        <dbReference type="Proteomes" id="UP000318053"/>
    </source>
</evidence>
<feature type="domain" description="Type I restriction modification DNA specificity" evidence="5">
    <location>
        <begin position="274"/>
        <end position="368"/>
    </location>
</feature>
<evidence type="ECO:0000256" key="1">
    <source>
        <dbReference type="ARBA" id="ARBA00010923"/>
    </source>
</evidence>
<dbReference type="CDD" id="cd17256">
    <property type="entry name" value="RMtype1_S_EcoJA65PI-TRD1-CR1_like"/>
    <property type="match status" value="1"/>
</dbReference>
<evidence type="ECO:0000259" key="5">
    <source>
        <dbReference type="Pfam" id="PF01420"/>
    </source>
</evidence>
<keyword evidence="2" id="KW-0680">Restriction system</keyword>
<dbReference type="GO" id="GO:0009307">
    <property type="term" value="P:DNA restriction-modification system"/>
    <property type="evidence" value="ECO:0007669"/>
    <property type="project" value="UniProtKB-KW"/>
</dbReference>
<organism evidence="6 7">
    <name type="scientific">Allorhodopirellula solitaria</name>
    <dbReference type="NCBI Taxonomy" id="2527987"/>
    <lineage>
        <taxon>Bacteria</taxon>
        <taxon>Pseudomonadati</taxon>
        <taxon>Planctomycetota</taxon>
        <taxon>Planctomycetia</taxon>
        <taxon>Pirellulales</taxon>
        <taxon>Pirellulaceae</taxon>
        <taxon>Allorhodopirellula</taxon>
    </lineage>
</organism>
<reference evidence="6 7" key="1">
    <citation type="submission" date="2019-02" db="EMBL/GenBank/DDBJ databases">
        <title>Deep-cultivation of Planctomycetes and their phenomic and genomic characterization uncovers novel biology.</title>
        <authorList>
            <person name="Wiegand S."/>
            <person name="Jogler M."/>
            <person name="Boedeker C."/>
            <person name="Pinto D."/>
            <person name="Vollmers J."/>
            <person name="Rivas-Marin E."/>
            <person name="Kohn T."/>
            <person name="Peeters S.H."/>
            <person name="Heuer A."/>
            <person name="Rast P."/>
            <person name="Oberbeckmann S."/>
            <person name="Bunk B."/>
            <person name="Jeske O."/>
            <person name="Meyerdierks A."/>
            <person name="Storesund J.E."/>
            <person name="Kallscheuer N."/>
            <person name="Luecker S."/>
            <person name="Lage O.M."/>
            <person name="Pohl T."/>
            <person name="Merkel B.J."/>
            <person name="Hornburger P."/>
            <person name="Mueller R.-W."/>
            <person name="Bruemmer F."/>
            <person name="Labrenz M."/>
            <person name="Spormann A.M."/>
            <person name="Op Den Camp H."/>
            <person name="Overmann J."/>
            <person name="Amann R."/>
            <person name="Jetten M.S.M."/>
            <person name="Mascher T."/>
            <person name="Medema M.H."/>
            <person name="Devos D.P."/>
            <person name="Kaster A.-K."/>
            <person name="Ovreas L."/>
            <person name="Rohde M."/>
            <person name="Galperin M.Y."/>
            <person name="Jogler C."/>
        </authorList>
    </citation>
    <scope>NUCLEOTIDE SEQUENCE [LARGE SCALE GENOMIC DNA]</scope>
    <source>
        <strain evidence="6 7">CA85</strain>
    </source>
</reference>
<comment type="similarity">
    <text evidence="1">Belongs to the type-I restriction system S methylase family.</text>
</comment>
<feature type="coiled-coil region" evidence="4">
    <location>
        <begin position="356"/>
        <end position="383"/>
    </location>
</feature>
<keyword evidence="7" id="KW-1185">Reference proteome</keyword>
<evidence type="ECO:0000256" key="4">
    <source>
        <dbReference type="SAM" id="Coils"/>
    </source>
</evidence>
<feature type="domain" description="Type I restriction modification DNA specificity" evidence="5">
    <location>
        <begin position="8"/>
        <end position="186"/>
    </location>
</feature>
<gene>
    <name evidence="6" type="ORF">CA85_42540</name>
</gene>
<dbReference type="CDD" id="cd16961">
    <property type="entry name" value="RMtype1_S_TRD-CR_like"/>
    <property type="match status" value="1"/>
</dbReference>
<evidence type="ECO:0000256" key="3">
    <source>
        <dbReference type="ARBA" id="ARBA00023125"/>
    </source>
</evidence>
<accession>A0A5C5X2G0</accession>
<dbReference type="SUPFAM" id="SSF116734">
    <property type="entry name" value="DNA methylase specificity domain"/>
    <property type="match status" value="2"/>
</dbReference>
<dbReference type="InterPro" id="IPR052021">
    <property type="entry name" value="Type-I_RS_S_subunit"/>
</dbReference>
<protein>
    <submittedName>
        <fullName evidence="6">EcoKI restriction-modification system protein HsdS</fullName>
    </submittedName>
</protein>
<dbReference type="Pfam" id="PF01420">
    <property type="entry name" value="Methylase_S"/>
    <property type="match status" value="2"/>
</dbReference>
<proteinExistence type="inferred from homology"/>
<evidence type="ECO:0000256" key="2">
    <source>
        <dbReference type="ARBA" id="ARBA00022747"/>
    </source>
</evidence>
<dbReference type="EMBL" id="SJPK01000013">
    <property type="protein sequence ID" value="TWT56441.1"/>
    <property type="molecule type" value="Genomic_DNA"/>
</dbReference>
<keyword evidence="4" id="KW-0175">Coiled coil</keyword>
<dbReference type="InterPro" id="IPR044946">
    <property type="entry name" value="Restrct_endonuc_typeI_TRD_sf"/>
</dbReference>
<dbReference type="PANTHER" id="PTHR30408:SF12">
    <property type="entry name" value="TYPE I RESTRICTION ENZYME MJAVIII SPECIFICITY SUBUNIT"/>
    <property type="match status" value="1"/>
</dbReference>
<comment type="caution">
    <text evidence="6">The sequence shown here is derived from an EMBL/GenBank/DDBJ whole genome shotgun (WGS) entry which is preliminary data.</text>
</comment>
<dbReference type="GO" id="GO:0003677">
    <property type="term" value="F:DNA binding"/>
    <property type="evidence" value="ECO:0007669"/>
    <property type="project" value="UniProtKB-KW"/>
</dbReference>
<keyword evidence="3" id="KW-0238">DNA-binding</keyword>
<dbReference type="Gene3D" id="3.90.220.20">
    <property type="entry name" value="DNA methylase specificity domains"/>
    <property type="match status" value="2"/>
</dbReference>
<name>A0A5C5X2G0_9BACT</name>
<evidence type="ECO:0000313" key="6">
    <source>
        <dbReference type="EMBL" id="TWT56441.1"/>
    </source>
</evidence>
<dbReference type="PANTHER" id="PTHR30408">
    <property type="entry name" value="TYPE-1 RESTRICTION ENZYME ECOKI SPECIFICITY PROTEIN"/>
    <property type="match status" value="1"/>
</dbReference>